<gene>
    <name evidence="4" type="ORF">GCG54_00012906</name>
</gene>
<dbReference type="PANTHER" id="PTHR35185">
    <property type="entry name" value="SERINE/THREONINE-RICH PROTEIN ADG2-RELATED"/>
    <property type="match status" value="1"/>
</dbReference>
<reference evidence="4" key="1">
    <citation type="journal article" date="2020" name="Phytopathology">
        <title>Genome sequence and comparative analysis of Colletotrichum gloeosporioides isolated from Liriodendron leaves.</title>
        <authorList>
            <person name="Fu F.F."/>
            <person name="Hao Z."/>
            <person name="Wang P."/>
            <person name="Lu Y."/>
            <person name="Xue L.J."/>
            <person name="Wei G."/>
            <person name="Tian Y."/>
            <person name="Baishi H."/>
            <person name="Xu H."/>
            <person name="Shi J."/>
            <person name="Cheng T."/>
            <person name="Wang G."/>
            <person name="Yi Y."/>
            <person name="Chen J."/>
        </authorList>
    </citation>
    <scope>NUCLEOTIDE SEQUENCE</scope>
    <source>
        <strain evidence="4">Lc1</strain>
    </source>
</reference>
<dbReference type="RefSeq" id="XP_045268778.1">
    <property type="nucleotide sequence ID" value="XM_045412772.1"/>
</dbReference>
<dbReference type="InterPro" id="IPR052479">
    <property type="entry name" value="GPI-anchor_Adhesion_Reg"/>
</dbReference>
<evidence type="ECO:0000313" key="5">
    <source>
        <dbReference type="Proteomes" id="UP000613401"/>
    </source>
</evidence>
<dbReference type="PANTHER" id="PTHR35185:SF2">
    <property type="entry name" value="EXTRACELLULAR PROLINE-SERINE RICH PROTEIN (AFU_ORTHOLOGUE AFUA_8G07090)"/>
    <property type="match status" value="1"/>
</dbReference>
<dbReference type="Pfam" id="PF10342">
    <property type="entry name" value="Kre9_KNH"/>
    <property type="match status" value="1"/>
</dbReference>
<keyword evidence="5" id="KW-1185">Reference proteome</keyword>
<dbReference type="AlphaFoldDB" id="A0A8H4CT33"/>
<feature type="non-terminal residue" evidence="4">
    <location>
        <position position="1"/>
    </location>
</feature>
<name>A0A8H4CT33_COLGL</name>
<keyword evidence="1" id="KW-0732">Signal</keyword>
<evidence type="ECO:0000256" key="1">
    <source>
        <dbReference type="ARBA" id="ARBA00022729"/>
    </source>
</evidence>
<reference evidence="4" key="2">
    <citation type="submission" date="2020-03" db="EMBL/GenBank/DDBJ databases">
        <authorList>
            <person name="Fu F.-F."/>
            <person name="Chen J."/>
        </authorList>
    </citation>
    <scope>NUCLEOTIDE SEQUENCE</scope>
    <source>
        <strain evidence="4">Lc1</strain>
    </source>
</reference>
<accession>A0A8H4CT33</accession>
<proteinExistence type="predicted"/>
<feature type="region of interest" description="Disordered" evidence="2">
    <location>
        <begin position="1"/>
        <end position="21"/>
    </location>
</feature>
<feature type="domain" description="Yeast cell wall synthesis Kre9/Knh1-like N-terminal" evidence="3">
    <location>
        <begin position="47"/>
        <end position="138"/>
    </location>
</feature>
<organism evidence="4 5">
    <name type="scientific">Colletotrichum gloeosporioides</name>
    <name type="common">Anthracnose fungus</name>
    <name type="synonym">Glomerella cingulata</name>
    <dbReference type="NCBI Taxonomy" id="474922"/>
    <lineage>
        <taxon>Eukaryota</taxon>
        <taxon>Fungi</taxon>
        <taxon>Dikarya</taxon>
        <taxon>Ascomycota</taxon>
        <taxon>Pezizomycotina</taxon>
        <taxon>Sordariomycetes</taxon>
        <taxon>Hypocreomycetidae</taxon>
        <taxon>Glomerellales</taxon>
        <taxon>Glomerellaceae</taxon>
        <taxon>Colletotrichum</taxon>
        <taxon>Colletotrichum gloeosporioides species complex</taxon>
    </lineage>
</organism>
<dbReference type="EMBL" id="WVTB01000016">
    <property type="protein sequence ID" value="KAF3809619.1"/>
    <property type="molecule type" value="Genomic_DNA"/>
</dbReference>
<evidence type="ECO:0000313" key="4">
    <source>
        <dbReference type="EMBL" id="KAF3809619.1"/>
    </source>
</evidence>
<evidence type="ECO:0000256" key="2">
    <source>
        <dbReference type="SAM" id="MobiDB-lite"/>
    </source>
</evidence>
<evidence type="ECO:0000259" key="3">
    <source>
        <dbReference type="Pfam" id="PF10342"/>
    </source>
</evidence>
<dbReference type="InterPro" id="IPR018466">
    <property type="entry name" value="Kre9/Knh1-like_N"/>
</dbReference>
<dbReference type="GeneID" id="69020023"/>
<sequence>DLFRSLTDPSHSFVSYSGSENSTENMRFSAALALAAPLAVSAIEFTSPSLNSTVTKGSKYELSWDTVDTDPSVFSVYLVNFVNWPPSYTLLAQNIETAAGAASVDVPCSAINSGGYQFNAINGTNVYVIYAQTPKFSISGDDCTDPTPIGAEPSTCAPPATVTVTVSKTLSRSNSTATATGGISAAQQVTPTPAVVTQVTTVYQGVCPDTIGWSAGYNHPVTLTKPPRAPNSPEPTGSFGGADDNVKTVYRTTYLPLELAPTACGC</sequence>
<comment type="caution">
    <text evidence="4">The sequence shown here is derived from an EMBL/GenBank/DDBJ whole genome shotgun (WGS) entry which is preliminary data.</text>
</comment>
<protein>
    <recommendedName>
        <fullName evidence="3">Yeast cell wall synthesis Kre9/Knh1-like N-terminal domain-containing protein</fullName>
    </recommendedName>
</protein>
<dbReference type="Proteomes" id="UP000613401">
    <property type="component" value="Unassembled WGS sequence"/>
</dbReference>
<feature type="compositionally biased region" description="Polar residues" evidence="2">
    <location>
        <begin position="7"/>
        <end position="21"/>
    </location>
</feature>
<feature type="region of interest" description="Disordered" evidence="2">
    <location>
        <begin position="225"/>
        <end position="244"/>
    </location>
</feature>